<keyword evidence="1" id="KW-0285">Flavoprotein</keyword>
<proteinExistence type="predicted"/>
<dbReference type="SUPFAM" id="SSF47203">
    <property type="entry name" value="Acyl-CoA dehydrogenase C-terminal domain-like"/>
    <property type="match status" value="1"/>
</dbReference>
<name>A0A2T6BG88_9BACL</name>
<dbReference type="OrthoDB" id="9771038at2"/>
<sequence length="164" mass="18274">MKYWVCKRGPHHAFEALECLGGNGYVETFPLARRYREQPVLSIWEGSGNVVCLDVIRSLRVPQALDAFLAELHEAAGDDTRFDMFVRDLEAELRGGDDLEPLARRLTERMALALQASLLLRFAPTVVADAFCAARLGDQTSFEYGTLPRGVDTAAIIQRHIGHC</sequence>
<dbReference type="Gene3D" id="1.20.140.10">
    <property type="entry name" value="Butyryl-CoA Dehydrogenase, subunit A, domain 3"/>
    <property type="match status" value="1"/>
</dbReference>
<protein>
    <submittedName>
        <fullName evidence="3">Acyl-CoA dehydrogenase-like protein</fullName>
    </submittedName>
</protein>
<dbReference type="Proteomes" id="UP000244240">
    <property type="component" value="Unassembled WGS sequence"/>
</dbReference>
<dbReference type="InterPro" id="IPR009075">
    <property type="entry name" value="AcylCo_DH/oxidase_C"/>
</dbReference>
<evidence type="ECO:0000256" key="1">
    <source>
        <dbReference type="ARBA" id="ARBA00022630"/>
    </source>
</evidence>
<feature type="domain" description="Acyl-CoA dehydrogenase/oxidase C-terminal" evidence="2">
    <location>
        <begin position="1"/>
        <end position="59"/>
    </location>
</feature>
<evidence type="ECO:0000259" key="2">
    <source>
        <dbReference type="Pfam" id="PF00441"/>
    </source>
</evidence>
<dbReference type="PANTHER" id="PTHR42707:SF3">
    <property type="entry name" value="ACYL-COA DEHYDROGENASE AIDB-RELATED"/>
    <property type="match status" value="1"/>
</dbReference>
<evidence type="ECO:0000313" key="3">
    <source>
        <dbReference type="EMBL" id="PTX55074.1"/>
    </source>
</evidence>
<dbReference type="PANTHER" id="PTHR42707">
    <property type="entry name" value="ACYL-COA DEHYDROGENASE"/>
    <property type="match status" value="1"/>
</dbReference>
<dbReference type="InterPro" id="IPR036250">
    <property type="entry name" value="AcylCo_DH-like_C"/>
</dbReference>
<keyword evidence="4" id="KW-1185">Reference proteome</keyword>
<organism evidence="3 4">
    <name type="scientific">Melghirimyces profundicolus</name>
    <dbReference type="NCBI Taxonomy" id="1242148"/>
    <lineage>
        <taxon>Bacteria</taxon>
        <taxon>Bacillati</taxon>
        <taxon>Bacillota</taxon>
        <taxon>Bacilli</taxon>
        <taxon>Bacillales</taxon>
        <taxon>Thermoactinomycetaceae</taxon>
        <taxon>Melghirimyces</taxon>
    </lineage>
</organism>
<comment type="caution">
    <text evidence="3">The sequence shown here is derived from an EMBL/GenBank/DDBJ whole genome shotgun (WGS) entry which is preliminary data.</text>
</comment>
<gene>
    <name evidence="3" type="ORF">C8P63_12234</name>
</gene>
<dbReference type="GO" id="GO:0003995">
    <property type="term" value="F:acyl-CoA dehydrogenase activity"/>
    <property type="evidence" value="ECO:0007669"/>
    <property type="project" value="TreeGrafter"/>
</dbReference>
<dbReference type="Pfam" id="PF00441">
    <property type="entry name" value="Acyl-CoA_dh_1"/>
    <property type="match status" value="1"/>
</dbReference>
<accession>A0A2T6BG88</accession>
<dbReference type="EMBL" id="QBKR01000022">
    <property type="protein sequence ID" value="PTX55074.1"/>
    <property type="molecule type" value="Genomic_DNA"/>
</dbReference>
<dbReference type="AlphaFoldDB" id="A0A2T6BG88"/>
<dbReference type="InterPro" id="IPR052904">
    <property type="entry name" value="Acyl-CoA_dehydrogenase-like"/>
</dbReference>
<reference evidence="3 4" key="1">
    <citation type="submission" date="2018-04" db="EMBL/GenBank/DDBJ databases">
        <title>Genomic Encyclopedia of Archaeal and Bacterial Type Strains, Phase II (KMG-II): from individual species to whole genera.</title>
        <authorList>
            <person name="Goeker M."/>
        </authorList>
    </citation>
    <scope>NUCLEOTIDE SEQUENCE [LARGE SCALE GENOMIC DNA]</scope>
    <source>
        <strain evidence="3 4">DSM 45787</strain>
    </source>
</reference>
<evidence type="ECO:0000313" key="4">
    <source>
        <dbReference type="Proteomes" id="UP000244240"/>
    </source>
</evidence>